<dbReference type="UniPathway" id="UPA00363">
    <property type="reaction ID" value="UER00861"/>
</dbReference>
<evidence type="ECO:0000256" key="8">
    <source>
        <dbReference type="SAM" id="MobiDB-lite"/>
    </source>
</evidence>
<evidence type="ECO:0000259" key="10">
    <source>
        <dbReference type="PROSITE" id="PS50989"/>
    </source>
</evidence>
<sequence>MSDDNDTKSPSPLINPSQRLSQLAGHVAAPKKRRAAKTKDEPPADYSDILSQLDTLRTIANTPDAKNRGYVRQKQAGKLWVRERVLQLLDEGSFYEVGSVSGTVKWRKLSGTKEEPISYVPSNNVQGFGMLRGRKVVFTADDFSIRAGHADGALMEKTIYMEKLAIALKLPIVKLVDGSSGGGSVTTIKTAGYSYIPPMPSFEFLVQQLNMGIPNLGAVLGPAIGLGAARVVACHFSVMAADVGSLFNAGPKVVAGATFEEGLSLTDLGGPSMHCTNGTIDNLAANEQECFEQLRTVLSYLPNWGGSLPPVRTSEDPADRRCEELRTIIPRRKARMYDPRKIITTVVDIGSWFEIGALWGTTAIVGLARLAGRPIGIVSLNCEVNAGALDAAGSQKITRHLKFCDIFNIPLVQFVDIPGYAVGTVAERTATMRHGVALATAYFSTTMPVFSVVTRRVYGVAGGIMLDCRNPRMRVAWPSGEWGSLPLDGGIEVGHAAELRALEPDKRAERYKELEEEYTRLMNPVRTANAFGIEEIIDPAVTRKVVAEWVKHVYEELLPARLLDRASGKIHPMFY</sequence>
<dbReference type="InterPro" id="IPR011762">
    <property type="entry name" value="COA_CT_N"/>
</dbReference>
<reference evidence="11 12" key="1">
    <citation type="journal article" date="2018" name="New Phytol.">
        <title>Comparative genomics and transcriptomics depict ericoid mycorrhizal fungi as versatile saprotrophs and plant mutualists.</title>
        <authorList>
            <person name="Martino E."/>
            <person name="Morin E."/>
            <person name="Grelet G.A."/>
            <person name="Kuo A."/>
            <person name="Kohler A."/>
            <person name="Daghino S."/>
            <person name="Barry K.W."/>
            <person name="Cichocki N."/>
            <person name="Clum A."/>
            <person name="Dockter R.B."/>
            <person name="Hainaut M."/>
            <person name="Kuo R.C."/>
            <person name="LaButti K."/>
            <person name="Lindahl B.D."/>
            <person name="Lindquist E.A."/>
            <person name="Lipzen A."/>
            <person name="Khouja H.R."/>
            <person name="Magnuson J."/>
            <person name="Murat C."/>
            <person name="Ohm R.A."/>
            <person name="Singer S.W."/>
            <person name="Spatafora J.W."/>
            <person name="Wang M."/>
            <person name="Veneault-Fourrey C."/>
            <person name="Henrissat B."/>
            <person name="Grigoriev I.V."/>
            <person name="Martin F.M."/>
            <person name="Perotto S."/>
        </authorList>
    </citation>
    <scope>NUCLEOTIDE SEQUENCE [LARGE SCALE GENOMIC DNA]</scope>
    <source>
        <strain evidence="11 12">ATCC 22711</strain>
    </source>
</reference>
<dbReference type="PROSITE" id="PS50980">
    <property type="entry name" value="COA_CT_NTER"/>
    <property type="match status" value="1"/>
</dbReference>
<evidence type="ECO:0000256" key="2">
    <source>
        <dbReference type="ARBA" id="ARBA00013050"/>
    </source>
</evidence>
<dbReference type="PANTHER" id="PTHR43842">
    <property type="entry name" value="PROPIONYL-COA CARBOXYLASE BETA CHAIN"/>
    <property type="match status" value="1"/>
</dbReference>
<dbReference type="InterPro" id="IPR011763">
    <property type="entry name" value="COA_CT_C"/>
</dbReference>
<feature type="compositionally biased region" description="Polar residues" evidence="8">
    <location>
        <begin position="8"/>
        <end position="21"/>
    </location>
</feature>
<comment type="subunit">
    <text evidence="3">The holoenzyme is a dodecamer composed of 6 PCCA/alpha subunits and 6 PCCB/beta subunits.</text>
</comment>
<evidence type="ECO:0000256" key="3">
    <source>
        <dbReference type="ARBA" id="ARBA00038567"/>
    </source>
</evidence>
<keyword evidence="12" id="KW-1185">Reference proteome</keyword>
<dbReference type="PANTHER" id="PTHR43842:SF2">
    <property type="entry name" value="PROPIONYL-COA CARBOXYLASE BETA CHAIN, MITOCHONDRIAL"/>
    <property type="match status" value="1"/>
</dbReference>
<dbReference type="FunFam" id="3.90.226.10:FF:000110">
    <property type="entry name" value="Propionyl-CoA carboxylase, putative"/>
    <property type="match status" value="1"/>
</dbReference>
<dbReference type="OrthoDB" id="439921at2759"/>
<dbReference type="Pfam" id="PF01039">
    <property type="entry name" value="Carboxyl_trans"/>
    <property type="match status" value="1"/>
</dbReference>
<comment type="pathway">
    <text evidence="1">Metabolic intermediate metabolism; propanoyl-CoA degradation; succinyl-CoA from propanoyl-CoA: step 1/3.</text>
</comment>
<accession>A0A2T3B8N5</accession>
<feature type="domain" description="CoA carboxyltransferase C-terminal" evidence="10">
    <location>
        <begin position="317"/>
        <end position="560"/>
    </location>
</feature>
<evidence type="ECO:0000259" key="9">
    <source>
        <dbReference type="PROSITE" id="PS50980"/>
    </source>
</evidence>
<evidence type="ECO:0000256" key="7">
    <source>
        <dbReference type="ARBA" id="ARBA00049495"/>
    </source>
</evidence>
<dbReference type="Gene3D" id="3.90.226.10">
    <property type="entry name" value="2-enoyl-CoA Hydratase, Chain A, domain 1"/>
    <property type="match status" value="2"/>
</dbReference>
<dbReference type="InterPro" id="IPR029045">
    <property type="entry name" value="ClpP/crotonase-like_dom_sf"/>
</dbReference>
<evidence type="ECO:0000313" key="12">
    <source>
        <dbReference type="Proteomes" id="UP000241818"/>
    </source>
</evidence>
<comment type="catalytic activity">
    <reaction evidence="7">
        <text>propanoyl-CoA + hydrogencarbonate + ATP = (S)-methylmalonyl-CoA + ADP + phosphate + H(+)</text>
        <dbReference type="Rhea" id="RHEA:23720"/>
        <dbReference type="ChEBI" id="CHEBI:15378"/>
        <dbReference type="ChEBI" id="CHEBI:17544"/>
        <dbReference type="ChEBI" id="CHEBI:30616"/>
        <dbReference type="ChEBI" id="CHEBI:43474"/>
        <dbReference type="ChEBI" id="CHEBI:57327"/>
        <dbReference type="ChEBI" id="CHEBI:57392"/>
        <dbReference type="ChEBI" id="CHEBI:456216"/>
        <dbReference type="EC" id="6.4.1.3"/>
    </reaction>
    <physiologicalReaction direction="left-to-right" evidence="7">
        <dbReference type="Rhea" id="RHEA:23721"/>
    </physiologicalReaction>
</comment>
<dbReference type="PROSITE" id="PS50989">
    <property type="entry name" value="COA_CT_CTER"/>
    <property type="match status" value="1"/>
</dbReference>
<dbReference type="GO" id="GO:0004658">
    <property type="term" value="F:propionyl-CoA carboxylase activity"/>
    <property type="evidence" value="ECO:0007669"/>
    <property type="project" value="UniProtKB-EC"/>
</dbReference>
<evidence type="ECO:0000313" key="11">
    <source>
        <dbReference type="EMBL" id="PSS23248.1"/>
    </source>
</evidence>
<dbReference type="EMBL" id="KZ679008">
    <property type="protein sequence ID" value="PSS23248.1"/>
    <property type="molecule type" value="Genomic_DNA"/>
</dbReference>
<dbReference type="GO" id="GO:0006552">
    <property type="term" value="P:L-leucine catabolic process"/>
    <property type="evidence" value="ECO:0007669"/>
    <property type="project" value="UniProtKB-UniPathway"/>
</dbReference>
<dbReference type="EC" id="6.4.1.3" evidence="2"/>
<dbReference type="AlphaFoldDB" id="A0A2T3B8N5"/>
<dbReference type="InterPro" id="IPR034733">
    <property type="entry name" value="AcCoA_carboxyl_beta"/>
</dbReference>
<protein>
    <recommendedName>
        <fullName evidence="4">Propionyl-CoA carboxylase beta chain, mitochondrial</fullName>
        <ecNumber evidence="2">6.4.1.3</ecNumber>
    </recommendedName>
    <alternativeName>
        <fullName evidence="5">Propanoyl-CoA:carbon dioxide ligase subunit beta</fullName>
    </alternativeName>
</protein>
<dbReference type="STRING" id="857342.A0A2T3B8N5"/>
<dbReference type="GeneID" id="36578117"/>
<evidence type="ECO:0000256" key="4">
    <source>
        <dbReference type="ARBA" id="ARBA00041138"/>
    </source>
</evidence>
<gene>
    <name evidence="11" type="ORF">M430DRAFT_97424</name>
</gene>
<proteinExistence type="predicted"/>
<dbReference type="InterPro" id="IPR051047">
    <property type="entry name" value="AccD/PCCB"/>
</dbReference>
<comment type="catalytic activity">
    <reaction evidence="6">
        <text>butanoyl-CoA + hydrogencarbonate + ATP = (2S)-ethylmalonyl-CoA + ADP + phosphate + H(+)</text>
        <dbReference type="Rhea" id="RHEA:59520"/>
        <dbReference type="ChEBI" id="CHEBI:15378"/>
        <dbReference type="ChEBI" id="CHEBI:17544"/>
        <dbReference type="ChEBI" id="CHEBI:30616"/>
        <dbReference type="ChEBI" id="CHEBI:43474"/>
        <dbReference type="ChEBI" id="CHEBI:57371"/>
        <dbReference type="ChEBI" id="CHEBI:60909"/>
        <dbReference type="ChEBI" id="CHEBI:456216"/>
    </reaction>
    <physiologicalReaction direction="left-to-right" evidence="6">
        <dbReference type="Rhea" id="RHEA:59521"/>
    </physiologicalReaction>
</comment>
<dbReference type="RefSeq" id="XP_024723294.1">
    <property type="nucleotide sequence ID" value="XM_024870036.1"/>
</dbReference>
<evidence type="ECO:0000256" key="1">
    <source>
        <dbReference type="ARBA" id="ARBA00005060"/>
    </source>
</evidence>
<feature type="region of interest" description="Disordered" evidence="8">
    <location>
        <begin position="1"/>
        <end position="46"/>
    </location>
</feature>
<dbReference type="SUPFAM" id="SSF52096">
    <property type="entry name" value="ClpP/crotonase"/>
    <property type="match status" value="2"/>
</dbReference>
<organism evidence="11 12">
    <name type="scientific">Amorphotheca resinae ATCC 22711</name>
    <dbReference type="NCBI Taxonomy" id="857342"/>
    <lineage>
        <taxon>Eukaryota</taxon>
        <taxon>Fungi</taxon>
        <taxon>Dikarya</taxon>
        <taxon>Ascomycota</taxon>
        <taxon>Pezizomycotina</taxon>
        <taxon>Leotiomycetes</taxon>
        <taxon>Helotiales</taxon>
        <taxon>Amorphothecaceae</taxon>
        <taxon>Amorphotheca</taxon>
    </lineage>
</organism>
<dbReference type="Proteomes" id="UP000241818">
    <property type="component" value="Unassembled WGS sequence"/>
</dbReference>
<evidence type="ECO:0000256" key="6">
    <source>
        <dbReference type="ARBA" id="ARBA00048208"/>
    </source>
</evidence>
<feature type="domain" description="CoA carboxyltransferase N-terminal" evidence="9">
    <location>
        <begin position="46"/>
        <end position="313"/>
    </location>
</feature>
<dbReference type="InParanoid" id="A0A2T3B8N5"/>
<evidence type="ECO:0000256" key="5">
    <source>
        <dbReference type="ARBA" id="ARBA00042797"/>
    </source>
</evidence>
<name>A0A2T3B8N5_AMORE</name>